<gene>
    <name evidence="1" type="ORF">LY90DRAFT_634522</name>
</gene>
<reference evidence="1 2" key="1">
    <citation type="submission" date="2016-08" db="EMBL/GenBank/DDBJ databases">
        <title>A Parts List for Fungal Cellulosomes Revealed by Comparative Genomics.</title>
        <authorList>
            <consortium name="DOE Joint Genome Institute"/>
            <person name="Haitjema C.H."/>
            <person name="Gilmore S.P."/>
            <person name="Henske J.K."/>
            <person name="Solomon K.V."/>
            <person name="De Groot R."/>
            <person name="Kuo A."/>
            <person name="Mondo S.J."/>
            <person name="Salamov A.A."/>
            <person name="Labutti K."/>
            <person name="Zhao Z."/>
            <person name="Chiniquy J."/>
            <person name="Barry K."/>
            <person name="Brewer H.M."/>
            <person name="Purvine S.O."/>
            <person name="Wright A.T."/>
            <person name="Boxma B."/>
            <person name="Van Alen T."/>
            <person name="Hackstein J.H."/>
            <person name="Baker S.E."/>
            <person name="Grigoriev I.V."/>
            <person name="O'Malley M.A."/>
        </authorList>
    </citation>
    <scope>NUCLEOTIDE SEQUENCE [LARGE SCALE GENOMIC DNA]</scope>
    <source>
        <strain evidence="1 2">G1</strain>
    </source>
</reference>
<organism evidence="1 2">
    <name type="scientific">Neocallimastix californiae</name>
    <dbReference type="NCBI Taxonomy" id="1754190"/>
    <lineage>
        <taxon>Eukaryota</taxon>
        <taxon>Fungi</taxon>
        <taxon>Fungi incertae sedis</taxon>
        <taxon>Chytridiomycota</taxon>
        <taxon>Chytridiomycota incertae sedis</taxon>
        <taxon>Neocallimastigomycetes</taxon>
        <taxon>Neocallimastigales</taxon>
        <taxon>Neocallimastigaceae</taxon>
        <taxon>Neocallimastix</taxon>
    </lineage>
</organism>
<evidence type="ECO:0000313" key="1">
    <source>
        <dbReference type="EMBL" id="ORY20048.1"/>
    </source>
</evidence>
<comment type="caution">
    <text evidence="1">The sequence shown here is derived from an EMBL/GenBank/DDBJ whole genome shotgun (WGS) entry which is preliminary data.</text>
</comment>
<dbReference type="EMBL" id="MCOG01000304">
    <property type="protein sequence ID" value="ORY20048.1"/>
    <property type="molecule type" value="Genomic_DNA"/>
</dbReference>
<accession>A0A1Y2ABZ1</accession>
<protein>
    <submittedName>
        <fullName evidence="1">Uncharacterized protein</fullName>
    </submittedName>
</protein>
<dbReference type="AlphaFoldDB" id="A0A1Y2ABZ1"/>
<sequence>EESYGRSISNSNNSINSNSNYRCNRNSNGSKNDLSISISKLSYDRTSTLSAMIIKSNASLPLSYRFRLQQLLWIRGLLLQEYSLDIFQSIQDFCWAYNFCDNETLLEMIENSFLQLNNQQKCHLFKKLNCNFFLAFEKIFLYNVDIRTMYDAYVQCSNMD</sequence>
<name>A0A1Y2ABZ1_9FUNG</name>
<proteinExistence type="predicted"/>
<dbReference type="Proteomes" id="UP000193920">
    <property type="component" value="Unassembled WGS sequence"/>
</dbReference>
<keyword evidence="2" id="KW-1185">Reference proteome</keyword>
<feature type="non-terminal residue" evidence="1">
    <location>
        <position position="1"/>
    </location>
</feature>
<evidence type="ECO:0000313" key="2">
    <source>
        <dbReference type="Proteomes" id="UP000193920"/>
    </source>
</evidence>